<evidence type="ECO:0000256" key="1">
    <source>
        <dbReference type="SAM" id="SignalP"/>
    </source>
</evidence>
<evidence type="ECO:0000313" key="2">
    <source>
        <dbReference type="EMBL" id="GAA4432116.1"/>
    </source>
</evidence>
<dbReference type="EMBL" id="BAABEY010000002">
    <property type="protein sequence ID" value="GAA4432116.1"/>
    <property type="molecule type" value="Genomic_DNA"/>
</dbReference>
<proteinExistence type="predicted"/>
<dbReference type="PROSITE" id="PS51257">
    <property type="entry name" value="PROKAR_LIPOPROTEIN"/>
    <property type="match status" value="1"/>
</dbReference>
<sequence>MKRNATLLGITCMLLSLYACSKSEIDSRIQEIVLKEGGSGTLKINEEQLPVRLLAVNMLFNEGVVTEKFTTYHRVYSVIFSIDNDTLQLNTAFERINEQPFKERSPDETFRGQTVTYQSYQIGIAHLYPESSTDPSSGTVAKLLVRDF</sequence>
<accession>A0ABP8LMG1</accession>
<keyword evidence="3" id="KW-1185">Reference proteome</keyword>
<comment type="caution">
    <text evidence="2">The sequence shown here is derived from an EMBL/GenBank/DDBJ whole genome shotgun (WGS) entry which is preliminary data.</text>
</comment>
<evidence type="ECO:0000313" key="3">
    <source>
        <dbReference type="Proteomes" id="UP001501508"/>
    </source>
</evidence>
<keyword evidence="1" id="KW-0732">Signal</keyword>
<feature type="signal peptide" evidence="1">
    <location>
        <begin position="1"/>
        <end position="21"/>
    </location>
</feature>
<protein>
    <recommendedName>
        <fullName evidence="4">Peptidylprolyl isomerase</fullName>
    </recommendedName>
</protein>
<dbReference type="Proteomes" id="UP001501508">
    <property type="component" value="Unassembled WGS sequence"/>
</dbReference>
<dbReference type="RefSeq" id="WP_345026313.1">
    <property type="nucleotide sequence ID" value="NZ_BAABEY010000002.1"/>
</dbReference>
<reference evidence="3" key="1">
    <citation type="journal article" date="2019" name="Int. J. Syst. Evol. Microbiol.">
        <title>The Global Catalogue of Microorganisms (GCM) 10K type strain sequencing project: providing services to taxonomists for standard genome sequencing and annotation.</title>
        <authorList>
            <consortium name="The Broad Institute Genomics Platform"/>
            <consortium name="The Broad Institute Genome Sequencing Center for Infectious Disease"/>
            <person name="Wu L."/>
            <person name="Ma J."/>
        </authorList>
    </citation>
    <scope>NUCLEOTIDE SEQUENCE [LARGE SCALE GENOMIC DNA]</scope>
    <source>
        <strain evidence="3">JCM 31920</strain>
    </source>
</reference>
<gene>
    <name evidence="2" type="ORF">GCM10023091_03710</name>
</gene>
<feature type="chain" id="PRO_5045473902" description="Peptidylprolyl isomerase" evidence="1">
    <location>
        <begin position="22"/>
        <end position="148"/>
    </location>
</feature>
<name>A0ABP8LMG1_9BACT</name>
<evidence type="ECO:0008006" key="4">
    <source>
        <dbReference type="Google" id="ProtNLM"/>
    </source>
</evidence>
<organism evidence="2 3">
    <name type="scientific">Ravibacter arvi</name>
    <dbReference type="NCBI Taxonomy" id="2051041"/>
    <lineage>
        <taxon>Bacteria</taxon>
        <taxon>Pseudomonadati</taxon>
        <taxon>Bacteroidota</taxon>
        <taxon>Cytophagia</taxon>
        <taxon>Cytophagales</taxon>
        <taxon>Spirosomataceae</taxon>
        <taxon>Ravibacter</taxon>
    </lineage>
</organism>